<dbReference type="EMBL" id="UINC01103526">
    <property type="protein sequence ID" value="SVC65973.1"/>
    <property type="molecule type" value="Genomic_DNA"/>
</dbReference>
<evidence type="ECO:0000313" key="3">
    <source>
        <dbReference type="EMBL" id="SVC65973.1"/>
    </source>
</evidence>
<name>A0A382NXV0_9ZZZZ</name>
<proteinExistence type="predicted"/>
<accession>A0A382NXV0</accession>
<protein>
    <submittedName>
        <fullName evidence="3">Uncharacterized protein</fullName>
    </submittedName>
</protein>
<keyword evidence="2" id="KW-0812">Transmembrane</keyword>
<evidence type="ECO:0000256" key="1">
    <source>
        <dbReference type="SAM" id="Coils"/>
    </source>
</evidence>
<reference evidence="3" key="1">
    <citation type="submission" date="2018-05" db="EMBL/GenBank/DDBJ databases">
        <authorList>
            <person name="Lanie J.A."/>
            <person name="Ng W.-L."/>
            <person name="Kazmierczak K.M."/>
            <person name="Andrzejewski T.M."/>
            <person name="Davidsen T.M."/>
            <person name="Wayne K.J."/>
            <person name="Tettelin H."/>
            <person name="Glass J.I."/>
            <person name="Rusch D."/>
            <person name="Podicherti R."/>
            <person name="Tsui H.-C.T."/>
            <person name="Winkler M.E."/>
        </authorList>
    </citation>
    <scope>NUCLEOTIDE SEQUENCE</scope>
</reference>
<gene>
    <name evidence="3" type="ORF">METZ01_LOCUS318827</name>
</gene>
<dbReference type="AlphaFoldDB" id="A0A382NXV0"/>
<feature type="transmembrane region" description="Helical" evidence="2">
    <location>
        <begin position="58"/>
        <end position="78"/>
    </location>
</feature>
<keyword evidence="2" id="KW-0472">Membrane</keyword>
<sequence>MTEHKDNQQLDGKELIANESSDEQIRFLTKTVDSLSTELERVKENLQKRKSENTTLKVLFYTGLLVLLVGFLYSNSVLQRAHMRSLEKNIISLEQRLSNGINQVKMNMDLNIQEAKKELKLIEDVDIFTVLSRMDYAISQLHPEKEQTVMLVNQVRLDTDEFTRLLKNQTGKLKFKLK</sequence>
<organism evidence="3">
    <name type="scientific">marine metagenome</name>
    <dbReference type="NCBI Taxonomy" id="408172"/>
    <lineage>
        <taxon>unclassified sequences</taxon>
        <taxon>metagenomes</taxon>
        <taxon>ecological metagenomes</taxon>
    </lineage>
</organism>
<feature type="coiled-coil region" evidence="1">
    <location>
        <begin position="25"/>
        <end position="52"/>
    </location>
</feature>
<feature type="coiled-coil region" evidence="1">
    <location>
        <begin position="83"/>
        <end position="125"/>
    </location>
</feature>
<keyword evidence="2" id="KW-1133">Transmembrane helix</keyword>
<evidence type="ECO:0000256" key="2">
    <source>
        <dbReference type="SAM" id="Phobius"/>
    </source>
</evidence>
<keyword evidence="1" id="KW-0175">Coiled coil</keyword>